<dbReference type="AlphaFoldDB" id="A0A9D6QRZ1"/>
<dbReference type="EMBL" id="JACQCQ010000008">
    <property type="protein sequence ID" value="MBI3627504.1"/>
    <property type="molecule type" value="Genomic_DNA"/>
</dbReference>
<comment type="caution">
    <text evidence="2">The sequence shown here is derived from an EMBL/GenBank/DDBJ whole genome shotgun (WGS) entry which is preliminary data.</text>
</comment>
<sequence length="97" mass="11141">MERSEQNFIPKPYPAPISTMNDGVNDNGRRSRLTAHNLDGSVERRLDWGGVRALSEFLNDYEKNDATKPLPAQIFQDYESRNENANKKYEINGMHIS</sequence>
<name>A0A9D6QRZ1_9BACT</name>
<gene>
    <name evidence="2" type="ORF">HY220_02015</name>
</gene>
<protein>
    <submittedName>
        <fullName evidence="2">Uncharacterized protein</fullName>
    </submittedName>
</protein>
<reference evidence="2" key="1">
    <citation type="submission" date="2020-07" db="EMBL/GenBank/DDBJ databases">
        <title>Huge and variable diversity of episymbiotic CPR bacteria and DPANN archaea in groundwater ecosystems.</title>
        <authorList>
            <person name="He C.Y."/>
            <person name="Keren R."/>
            <person name="Whittaker M."/>
            <person name="Farag I.F."/>
            <person name="Doudna J."/>
            <person name="Cate J.H.D."/>
            <person name="Banfield J.F."/>
        </authorList>
    </citation>
    <scope>NUCLEOTIDE SEQUENCE</scope>
    <source>
        <strain evidence="2">NC_groundwater_972_Pr1_S-0.2um_49_27</strain>
    </source>
</reference>
<evidence type="ECO:0000256" key="1">
    <source>
        <dbReference type="SAM" id="MobiDB-lite"/>
    </source>
</evidence>
<dbReference type="Proteomes" id="UP000808388">
    <property type="component" value="Unassembled WGS sequence"/>
</dbReference>
<accession>A0A9D6QRZ1</accession>
<evidence type="ECO:0000313" key="3">
    <source>
        <dbReference type="Proteomes" id="UP000808388"/>
    </source>
</evidence>
<feature type="region of interest" description="Disordered" evidence="1">
    <location>
        <begin position="1"/>
        <end position="28"/>
    </location>
</feature>
<organism evidence="2 3">
    <name type="scientific">Candidatus Sungiibacteriota bacterium</name>
    <dbReference type="NCBI Taxonomy" id="2750080"/>
    <lineage>
        <taxon>Bacteria</taxon>
        <taxon>Candidatus Sungiibacteriota</taxon>
    </lineage>
</organism>
<evidence type="ECO:0000313" key="2">
    <source>
        <dbReference type="EMBL" id="MBI3627504.1"/>
    </source>
</evidence>
<proteinExistence type="predicted"/>